<feature type="region of interest" description="Disordered" evidence="1">
    <location>
        <begin position="498"/>
        <end position="531"/>
    </location>
</feature>
<feature type="transmembrane region" description="Helical" evidence="2">
    <location>
        <begin position="403"/>
        <end position="424"/>
    </location>
</feature>
<feature type="transmembrane region" description="Helical" evidence="2">
    <location>
        <begin position="248"/>
        <end position="268"/>
    </location>
</feature>
<comment type="caution">
    <text evidence="3">The sequence shown here is derived from an EMBL/GenBank/DDBJ whole genome shotgun (WGS) entry which is preliminary data.</text>
</comment>
<feature type="transmembrane region" description="Helical" evidence="2">
    <location>
        <begin position="179"/>
        <end position="196"/>
    </location>
</feature>
<sequence length="531" mass="59202">MLSGRSIPGGFRRAYLWMLNTISPAAFGAAGVLMITVIALFIPPYIGMADNGDFFRVAYSNGIYFNDPDYDSQYFDYFVKQYGIFQYFNENGATINSSQSLFIKLALAFNKLVFSSTVFDLRFQAVIFVILYTAAVYLLIEALTWRIPRGRGYLIALIALFIFGDTGYTAYFNSFYSESIVLIMAVFLFASWLLMYRKRFNDYVLLSIFVISAILLTTSKQQNAPVGIIIALMGVSLLFLRTSRIYRLLTGCALVLFMGTGILTYTMISKEFVNINAYHAMTRGVLMQSVDPEETLQSFGIDEQYALLKDSIYYEPYSTIDVNSPMLEREFYSKYGFVSILKYYVLHPGRLWAILDVAAKGAFTIRPEAMGNFEQSAGAAPGAHTHFFSLYSFLKEKAMPKTFGFIVLWGIAVIGLYLSAFVKALKERDFRHGQKLILVAAALIMGLSGIFVSIIGAGDADLAKHEFLFTLSFDLILLILVSDIIGRSLFSHLEPAVTEAESEPESEPETEAPSVVRAASNSAAAEQEAAL</sequence>
<feature type="compositionally biased region" description="Acidic residues" evidence="1">
    <location>
        <begin position="500"/>
        <end position="510"/>
    </location>
</feature>
<feature type="transmembrane region" description="Helical" evidence="2">
    <location>
        <begin position="21"/>
        <end position="46"/>
    </location>
</feature>
<keyword evidence="2" id="KW-1133">Transmembrane helix</keyword>
<feature type="transmembrane region" description="Helical" evidence="2">
    <location>
        <begin position="467"/>
        <end position="485"/>
    </location>
</feature>
<proteinExistence type="predicted"/>
<keyword evidence="2" id="KW-0472">Membrane</keyword>
<dbReference type="EMBL" id="BMHF01000005">
    <property type="protein sequence ID" value="GGA33275.1"/>
    <property type="molecule type" value="Genomic_DNA"/>
</dbReference>
<evidence type="ECO:0000256" key="2">
    <source>
        <dbReference type="SAM" id="Phobius"/>
    </source>
</evidence>
<reference evidence="4" key="1">
    <citation type="journal article" date="2019" name="Int. J. Syst. Evol. Microbiol.">
        <title>The Global Catalogue of Microorganisms (GCM) 10K type strain sequencing project: providing services to taxonomists for standard genome sequencing and annotation.</title>
        <authorList>
            <consortium name="The Broad Institute Genomics Platform"/>
            <consortium name="The Broad Institute Genome Sequencing Center for Infectious Disease"/>
            <person name="Wu L."/>
            <person name="Ma J."/>
        </authorList>
    </citation>
    <scope>NUCLEOTIDE SEQUENCE [LARGE SCALE GENOMIC DNA]</scope>
    <source>
        <strain evidence="4">CGMCC 1.15044</strain>
    </source>
</reference>
<dbReference type="Proteomes" id="UP000609323">
    <property type="component" value="Unassembled WGS sequence"/>
</dbReference>
<feature type="transmembrane region" description="Helical" evidence="2">
    <location>
        <begin position="152"/>
        <end position="173"/>
    </location>
</feature>
<accession>A0ABQ1FXG1</accession>
<protein>
    <submittedName>
        <fullName evidence="3">Membrane protein</fullName>
    </submittedName>
</protein>
<name>A0ABQ1FXG1_9BACL</name>
<evidence type="ECO:0000256" key="1">
    <source>
        <dbReference type="SAM" id="MobiDB-lite"/>
    </source>
</evidence>
<keyword evidence="4" id="KW-1185">Reference proteome</keyword>
<feature type="transmembrane region" description="Helical" evidence="2">
    <location>
        <begin position="203"/>
        <end position="218"/>
    </location>
</feature>
<feature type="transmembrane region" description="Helical" evidence="2">
    <location>
        <begin position="224"/>
        <end position="241"/>
    </location>
</feature>
<evidence type="ECO:0000313" key="3">
    <source>
        <dbReference type="EMBL" id="GGA33275.1"/>
    </source>
</evidence>
<gene>
    <name evidence="3" type="ORF">GCM10010917_18020</name>
</gene>
<feature type="transmembrane region" description="Helical" evidence="2">
    <location>
        <begin position="121"/>
        <end position="140"/>
    </location>
</feature>
<evidence type="ECO:0000313" key="4">
    <source>
        <dbReference type="Proteomes" id="UP000609323"/>
    </source>
</evidence>
<organism evidence="3 4">
    <name type="scientific">Paenibacillus physcomitrellae</name>
    <dbReference type="NCBI Taxonomy" id="1619311"/>
    <lineage>
        <taxon>Bacteria</taxon>
        <taxon>Bacillati</taxon>
        <taxon>Bacillota</taxon>
        <taxon>Bacilli</taxon>
        <taxon>Bacillales</taxon>
        <taxon>Paenibacillaceae</taxon>
        <taxon>Paenibacillus</taxon>
    </lineage>
</organism>
<feature type="compositionally biased region" description="Low complexity" evidence="1">
    <location>
        <begin position="511"/>
        <end position="531"/>
    </location>
</feature>
<keyword evidence="2" id="KW-0812">Transmembrane</keyword>
<feature type="transmembrane region" description="Helical" evidence="2">
    <location>
        <begin position="436"/>
        <end position="455"/>
    </location>
</feature>
<dbReference type="RefSeq" id="WP_174704746.1">
    <property type="nucleotide sequence ID" value="NZ_BMHF01000005.1"/>
</dbReference>